<comment type="caution">
    <text evidence="10">The sequence shown here is derived from an EMBL/GenBank/DDBJ whole genome shotgun (WGS) entry which is preliminary data.</text>
</comment>
<evidence type="ECO:0000256" key="3">
    <source>
        <dbReference type="ARBA" id="ARBA00022692"/>
    </source>
</evidence>
<feature type="chain" id="PRO_5047441410" description="Ileal sodium/bile acid cotransporter" evidence="9">
    <location>
        <begin position="21"/>
        <end position="779"/>
    </location>
</feature>
<feature type="region of interest" description="Disordered" evidence="7">
    <location>
        <begin position="730"/>
        <end position="779"/>
    </location>
</feature>
<feature type="transmembrane region" description="Helical" evidence="8">
    <location>
        <begin position="692"/>
        <end position="712"/>
    </location>
</feature>
<gene>
    <name evidence="10" type="ORF">KUTeg_018946</name>
</gene>
<feature type="transmembrane region" description="Helical" evidence="8">
    <location>
        <begin position="659"/>
        <end position="680"/>
    </location>
</feature>
<feature type="transmembrane region" description="Helical" evidence="8">
    <location>
        <begin position="148"/>
        <end position="167"/>
    </location>
</feature>
<evidence type="ECO:0000256" key="5">
    <source>
        <dbReference type="ARBA" id="ARBA00022989"/>
    </source>
</evidence>
<dbReference type="PANTHER" id="PTHR10361">
    <property type="entry name" value="SODIUM-BILE ACID COTRANSPORTER"/>
    <property type="match status" value="1"/>
</dbReference>
<keyword evidence="3 8" id="KW-0812">Transmembrane</keyword>
<feature type="compositionally biased region" description="Basic and acidic residues" evidence="7">
    <location>
        <begin position="730"/>
        <end position="740"/>
    </location>
</feature>
<feature type="transmembrane region" description="Helical" evidence="8">
    <location>
        <begin position="629"/>
        <end position="652"/>
    </location>
</feature>
<evidence type="ECO:0000256" key="8">
    <source>
        <dbReference type="SAM" id="Phobius"/>
    </source>
</evidence>
<feature type="transmembrane region" description="Helical" evidence="8">
    <location>
        <begin position="532"/>
        <end position="555"/>
    </location>
</feature>
<keyword evidence="4" id="KW-0813">Transport</keyword>
<comment type="similarity">
    <text evidence="2">Belongs to the bile acid:sodium symporter (BASS) (TC 2.A.28) family.</text>
</comment>
<dbReference type="Gene3D" id="1.20.1530.20">
    <property type="match status" value="2"/>
</dbReference>
<evidence type="ECO:0000256" key="1">
    <source>
        <dbReference type="ARBA" id="ARBA00004141"/>
    </source>
</evidence>
<keyword evidence="11" id="KW-1185">Reference proteome</keyword>
<evidence type="ECO:0000256" key="6">
    <source>
        <dbReference type="ARBA" id="ARBA00023136"/>
    </source>
</evidence>
<dbReference type="InterPro" id="IPR002657">
    <property type="entry name" value="BilAc:Na_symport/Acr3"/>
</dbReference>
<feature type="signal peptide" evidence="9">
    <location>
        <begin position="1"/>
        <end position="20"/>
    </location>
</feature>
<proteinExistence type="inferred from homology"/>
<protein>
    <recommendedName>
        <fullName evidence="12">Ileal sodium/bile acid cotransporter</fullName>
    </recommendedName>
</protein>
<organism evidence="10 11">
    <name type="scientific">Tegillarca granosa</name>
    <name type="common">Malaysian cockle</name>
    <name type="synonym">Anadara granosa</name>
    <dbReference type="NCBI Taxonomy" id="220873"/>
    <lineage>
        <taxon>Eukaryota</taxon>
        <taxon>Metazoa</taxon>
        <taxon>Spiralia</taxon>
        <taxon>Lophotrochozoa</taxon>
        <taxon>Mollusca</taxon>
        <taxon>Bivalvia</taxon>
        <taxon>Autobranchia</taxon>
        <taxon>Pteriomorphia</taxon>
        <taxon>Arcoida</taxon>
        <taxon>Arcoidea</taxon>
        <taxon>Arcidae</taxon>
        <taxon>Tegillarca</taxon>
    </lineage>
</organism>
<dbReference type="EMBL" id="JARBDR010000917">
    <property type="protein sequence ID" value="KAJ8302550.1"/>
    <property type="molecule type" value="Genomic_DNA"/>
</dbReference>
<evidence type="ECO:0000256" key="2">
    <source>
        <dbReference type="ARBA" id="ARBA00006528"/>
    </source>
</evidence>
<comment type="subcellular location">
    <subcellularLocation>
        <location evidence="1">Membrane</location>
        <topology evidence="1">Multi-pass membrane protein</topology>
    </subcellularLocation>
</comment>
<dbReference type="PANTHER" id="PTHR10361:SF28">
    <property type="entry name" value="P3 PROTEIN-RELATED"/>
    <property type="match status" value="1"/>
</dbReference>
<keyword evidence="5 8" id="KW-1133">Transmembrane helix</keyword>
<dbReference type="InterPro" id="IPR038770">
    <property type="entry name" value="Na+/solute_symporter_sf"/>
</dbReference>
<dbReference type="Proteomes" id="UP001217089">
    <property type="component" value="Unassembled WGS sequence"/>
</dbReference>
<feature type="transmembrane region" description="Helical" evidence="8">
    <location>
        <begin position="242"/>
        <end position="264"/>
    </location>
</feature>
<evidence type="ECO:0000313" key="11">
    <source>
        <dbReference type="Proteomes" id="UP001217089"/>
    </source>
</evidence>
<feature type="transmembrane region" description="Helical" evidence="8">
    <location>
        <begin position="605"/>
        <end position="623"/>
    </location>
</feature>
<feature type="transmembrane region" description="Helical" evidence="8">
    <location>
        <begin position="276"/>
        <end position="297"/>
    </location>
</feature>
<evidence type="ECO:0000256" key="7">
    <source>
        <dbReference type="SAM" id="MobiDB-lite"/>
    </source>
</evidence>
<feature type="transmembrane region" description="Helical" evidence="8">
    <location>
        <begin position="561"/>
        <end position="585"/>
    </location>
</feature>
<feature type="transmembrane region" description="Helical" evidence="8">
    <location>
        <begin position="188"/>
        <end position="209"/>
    </location>
</feature>
<sequence>MDVFVRTLGFMFCVLPCVMCVSVRNATDLATMTYMNALQHYPVVMDEGEVHHLEYNWTYMDINSVQLLVIASSEEIVTLESDHLINLYDTNNFSLDISAVFLGRSYLEFYVNKSLPGTERSPNVNYFSTQWYKLPDRFEIVVRRKDGVLNRIFTVSVIVLVCLANVAMGCKTDLQIVKQTLKKPVAPVTGLVSQFLLMPMIAFGLGYAMSLEPALAFGLFATGCSPGGSASNVYTYLLDGNVSLSVTMTFVSTILSLGVAIVLLQLSLPPPDSDISIVPPIAAAIFTPIPLLIAIVIHEVREFMDINYNVDSPYVILEEDSKHIHFNITIHDSDSLVMLARSSNEEIVSVVSSGWYELNGNSSTNSTVKIRGVFLGRAYLNFHVNKPYPTSLPSSPSLPKGGNSNILNVTKWYHISGEDFEVVVTRVDTVINTIFTVTVIVLVCLANVAMGCKTDILVVRETLRKPIAPVTGLLSQFIIMPMVSFAVGQALRLDAPMAFGFFAMGCSPGGAASNIYTFLLDGDVSLSVTMTFISTVLSIAMIPMWLYTLGIHVIYNNTSNITIPFVNIFMSLLGLLIPVGIGVLIQKKKPSLAKKILMAVKPLTVIFVILVFTVGVYANLYIFKLLTPLVLLTGALIPYCGFAFGALVAFIARQPKGRIMTIAIETGIQNSGIAIVLLQLSLPPPDSDIGVVGPIICTIFTPIPMAIAIISYEIYKRCFKKKDDFDNLADKTQTPDDKDQQLNALSYKPVHGVSNNAQTDVDNNERSSDNGEKENQHQV</sequence>
<keyword evidence="4" id="KW-0769">Symport</keyword>
<name>A0ABQ9EGJ4_TEGGR</name>
<keyword evidence="9" id="KW-0732">Signal</keyword>
<feature type="transmembrane region" description="Helical" evidence="8">
    <location>
        <begin position="497"/>
        <end position="520"/>
    </location>
</feature>
<evidence type="ECO:0000256" key="9">
    <source>
        <dbReference type="SAM" id="SignalP"/>
    </source>
</evidence>
<feature type="compositionally biased region" description="Basic and acidic residues" evidence="7">
    <location>
        <begin position="763"/>
        <end position="779"/>
    </location>
</feature>
<evidence type="ECO:0000256" key="4">
    <source>
        <dbReference type="ARBA" id="ARBA00022847"/>
    </source>
</evidence>
<accession>A0ABQ9EGJ4</accession>
<reference evidence="10 11" key="1">
    <citation type="submission" date="2022-12" db="EMBL/GenBank/DDBJ databases">
        <title>Chromosome-level genome of Tegillarca granosa.</title>
        <authorList>
            <person name="Kim J."/>
        </authorList>
    </citation>
    <scope>NUCLEOTIDE SEQUENCE [LARGE SCALE GENOMIC DNA]</scope>
    <source>
        <strain evidence="10">Teg-2019</strain>
        <tissue evidence="10">Adductor muscle</tissue>
    </source>
</reference>
<evidence type="ECO:0008006" key="12">
    <source>
        <dbReference type="Google" id="ProtNLM"/>
    </source>
</evidence>
<keyword evidence="6 8" id="KW-0472">Membrane</keyword>
<dbReference type="Pfam" id="PF01758">
    <property type="entry name" value="SBF"/>
    <property type="match status" value="2"/>
</dbReference>
<dbReference type="InterPro" id="IPR004710">
    <property type="entry name" value="Bilac:Na_transpt"/>
</dbReference>
<evidence type="ECO:0000313" key="10">
    <source>
        <dbReference type="EMBL" id="KAJ8302550.1"/>
    </source>
</evidence>
<feature type="transmembrane region" description="Helical" evidence="8">
    <location>
        <begin position="430"/>
        <end position="449"/>
    </location>
</feature>
<feature type="transmembrane region" description="Helical" evidence="8">
    <location>
        <begin position="470"/>
        <end position="491"/>
    </location>
</feature>